<dbReference type="Proteomes" id="UP001321473">
    <property type="component" value="Unassembled WGS sequence"/>
</dbReference>
<proteinExistence type="predicted"/>
<sequence length="71" mass="7628">MQTSLLQTYNEVWSTGCLPEAWRTALVVPVLKVGKPPADLLLVPRTTAPKGSSHQERTAGHHQGQLLPGTG</sequence>
<protein>
    <submittedName>
        <fullName evidence="2">Uncharacterized protein</fullName>
    </submittedName>
</protein>
<name>A0AAQ4DRV3_AMBAM</name>
<gene>
    <name evidence="2" type="ORF">V5799_032198</name>
</gene>
<feature type="region of interest" description="Disordered" evidence="1">
    <location>
        <begin position="42"/>
        <end position="71"/>
    </location>
</feature>
<comment type="caution">
    <text evidence="2">The sequence shown here is derived from an EMBL/GenBank/DDBJ whole genome shotgun (WGS) entry which is preliminary data.</text>
</comment>
<organism evidence="2 3">
    <name type="scientific">Amblyomma americanum</name>
    <name type="common">Lone star tick</name>
    <dbReference type="NCBI Taxonomy" id="6943"/>
    <lineage>
        <taxon>Eukaryota</taxon>
        <taxon>Metazoa</taxon>
        <taxon>Ecdysozoa</taxon>
        <taxon>Arthropoda</taxon>
        <taxon>Chelicerata</taxon>
        <taxon>Arachnida</taxon>
        <taxon>Acari</taxon>
        <taxon>Parasitiformes</taxon>
        <taxon>Ixodida</taxon>
        <taxon>Ixodoidea</taxon>
        <taxon>Ixodidae</taxon>
        <taxon>Amblyomminae</taxon>
        <taxon>Amblyomma</taxon>
    </lineage>
</organism>
<dbReference type="AlphaFoldDB" id="A0AAQ4DRV3"/>
<accession>A0AAQ4DRV3</accession>
<evidence type="ECO:0000256" key="1">
    <source>
        <dbReference type="SAM" id="MobiDB-lite"/>
    </source>
</evidence>
<dbReference type="EMBL" id="JARKHS020027633">
    <property type="protein sequence ID" value="KAK8765193.1"/>
    <property type="molecule type" value="Genomic_DNA"/>
</dbReference>
<reference evidence="2 3" key="1">
    <citation type="journal article" date="2023" name="Arcadia Sci">
        <title>De novo assembly of a long-read Amblyomma americanum tick genome.</title>
        <authorList>
            <person name="Chou S."/>
            <person name="Poskanzer K.E."/>
            <person name="Rollins M."/>
            <person name="Thuy-Boun P.S."/>
        </authorList>
    </citation>
    <scope>NUCLEOTIDE SEQUENCE [LARGE SCALE GENOMIC DNA]</scope>
    <source>
        <strain evidence="2">F_SG_1</strain>
        <tissue evidence="2">Salivary glands</tissue>
    </source>
</reference>
<evidence type="ECO:0000313" key="3">
    <source>
        <dbReference type="Proteomes" id="UP001321473"/>
    </source>
</evidence>
<keyword evidence="3" id="KW-1185">Reference proteome</keyword>
<evidence type="ECO:0000313" key="2">
    <source>
        <dbReference type="EMBL" id="KAK8765193.1"/>
    </source>
</evidence>